<gene>
    <name evidence="1" type="ORF">D8M05_12265</name>
</gene>
<dbReference type="Pfam" id="PF13790">
    <property type="entry name" value="SR1P"/>
    <property type="match status" value="1"/>
</dbReference>
<accession>A0A494YXD1</accession>
<name>A0A494YXD1_9BACI</name>
<dbReference type="EMBL" id="RBZO01000019">
    <property type="protein sequence ID" value="RKQ14675.1"/>
    <property type="molecule type" value="Genomic_DNA"/>
</dbReference>
<evidence type="ECO:0000313" key="2">
    <source>
        <dbReference type="Proteomes" id="UP000281813"/>
    </source>
</evidence>
<comment type="caution">
    <text evidence="1">The sequence shown here is derived from an EMBL/GenBank/DDBJ whole genome shotgun (WGS) entry which is preliminary data.</text>
</comment>
<dbReference type="InterPro" id="IPR025236">
    <property type="entry name" value="SR1P"/>
</dbReference>
<dbReference type="Proteomes" id="UP000281813">
    <property type="component" value="Unassembled WGS sequence"/>
</dbReference>
<dbReference type="OrthoDB" id="2971595at2"/>
<protein>
    <submittedName>
        <fullName evidence="1">GapA-binding peptide SR1P</fullName>
    </submittedName>
</protein>
<proteinExistence type="predicted"/>
<evidence type="ECO:0000313" key="1">
    <source>
        <dbReference type="EMBL" id="RKQ14675.1"/>
    </source>
</evidence>
<reference evidence="1 2" key="1">
    <citation type="journal article" date="2015" name="Antonie Van Leeuwenhoek">
        <title>Oceanobacillus bengalensis sp. nov., a bacterium isolated from seawater of the Bay of Bengal.</title>
        <authorList>
            <person name="Yongchang O."/>
            <person name="Xiang W."/>
            <person name="Wang G."/>
        </authorList>
    </citation>
    <scope>NUCLEOTIDE SEQUENCE [LARGE SCALE GENOMIC DNA]</scope>
    <source>
        <strain evidence="1 2">MCCC 1K00260</strain>
    </source>
</reference>
<keyword evidence="2" id="KW-1185">Reference proteome</keyword>
<sequence length="39" mass="4242">MNSILGTIICNSCEKEIEAFNGEQIVTQYGVCEDCNSAN</sequence>
<organism evidence="1 2">
    <name type="scientific">Oceanobacillus bengalensis</name>
    <dbReference type="NCBI Taxonomy" id="1435466"/>
    <lineage>
        <taxon>Bacteria</taxon>
        <taxon>Bacillati</taxon>
        <taxon>Bacillota</taxon>
        <taxon>Bacilli</taxon>
        <taxon>Bacillales</taxon>
        <taxon>Bacillaceae</taxon>
        <taxon>Oceanobacillus</taxon>
    </lineage>
</organism>
<dbReference type="AlphaFoldDB" id="A0A494YXD1"/>